<reference evidence="2" key="1">
    <citation type="submission" date="2007-01" db="EMBL/GenBank/DDBJ databases">
        <authorList>
            <person name="Dai Z.-M."/>
            <person name="Zhu X.-J."/>
            <person name="Yang W.-J."/>
        </authorList>
    </citation>
    <scope>NUCLEOTIDE SEQUENCE</scope>
</reference>
<organism evidence="2">
    <name type="scientific">Macrobrachium rosenbergii</name>
    <name type="common">Giant fresh water prawn</name>
    <dbReference type="NCBI Taxonomy" id="79674"/>
    <lineage>
        <taxon>Eukaryota</taxon>
        <taxon>Metazoa</taxon>
        <taxon>Ecdysozoa</taxon>
        <taxon>Arthropoda</taxon>
        <taxon>Crustacea</taxon>
        <taxon>Multicrustacea</taxon>
        <taxon>Malacostraca</taxon>
        <taxon>Eumalacostraca</taxon>
        <taxon>Eucarida</taxon>
        <taxon>Decapoda</taxon>
        <taxon>Pleocyemata</taxon>
        <taxon>Caridea</taxon>
        <taxon>Palaemonoidea</taxon>
        <taxon>Palaemonidae</taxon>
        <taxon>Macrobrachium</taxon>
    </lineage>
</organism>
<feature type="chain" id="PRO_5002874182" evidence="1">
    <location>
        <begin position="19"/>
        <end position="94"/>
    </location>
</feature>
<evidence type="ECO:0000313" key="2">
    <source>
        <dbReference type="EMBL" id="ABQ41249.1"/>
    </source>
</evidence>
<dbReference type="AlphaFoldDB" id="B8LG62"/>
<accession>B8LG62</accession>
<keyword evidence="1" id="KW-0732">Signal</keyword>
<reference evidence="2" key="2">
    <citation type="journal article" date="2009" name="Mol. Biotechnol.">
        <title>Full-length normalization subtractive hybridization: a novel method for generating differentially expressed cDNAs.</title>
        <authorList>
            <person name="Dai Z.M."/>
            <person name="Zhu X.J."/>
            <person name="Yang W.J."/>
        </authorList>
    </citation>
    <scope>NUCLEOTIDE SEQUENCE</scope>
</reference>
<dbReference type="GO" id="GO:0005576">
    <property type="term" value="C:extracellular region"/>
    <property type="evidence" value="ECO:0007669"/>
    <property type="project" value="InterPro"/>
</dbReference>
<evidence type="ECO:0000256" key="1">
    <source>
        <dbReference type="SAM" id="SignalP"/>
    </source>
</evidence>
<protein>
    <submittedName>
        <fullName evidence="2">Crustin</fullName>
    </submittedName>
</protein>
<proteinExistence type="evidence at transcript level"/>
<feature type="signal peptide" evidence="1">
    <location>
        <begin position="1"/>
        <end position="18"/>
    </location>
</feature>
<sequence length="94" mass="10179">MRFALALVSLCLLYLGSAVCAVLGEEHDVATEPGAHRLPRGASRLSCPPVSRMCLSDRTFRAPNICQADQECVDDEKCCPDVCVKDNQICKPGI</sequence>
<dbReference type="SUPFAM" id="SSF57256">
    <property type="entry name" value="Elafin-like"/>
    <property type="match status" value="1"/>
</dbReference>
<dbReference type="InterPro" id="IPR036645">
    <property type="entry name" value="Elafin-like_sf"/>
</dbReference>
<name>B8LG62_MACRS</name>
<dbReference type="EMBL" id="EF364558">
    <property type="protein sequence ID" value="ABQ41249.1"/>
    <property type="molecule type" value="mRNA"/>
</dbReference>
<dbReference type="GO" id="GO:0030414">
    <property type="term" value="F:peptidase inhibitor activity"/>
    <property type="evidence" value="ECO:0007669"/>
    <property type="project" value="InterPro"/>
</dbReference>